<keyword evidence="1" id="KW-0812">Transmembrane</keyword>
<evidence type="ECO:0000313" key="2">
    <source>
        <dbReference type="EMBL" id="NUW36295.1"/>
    </source>
</evidence>
<feature type="transmembrane region" description="Helical" evidence="1">
    <location>
        <begin position="182"/>
        <end position="202"/>
    </location>
</feature>
<dbReference type="Proteomes" id="UP000586042">
    <property type="component" value="Unassembled WGS sequence"/>
</dbReference>
<keyword evidence="1" id="KW-0472">Membrane</keyword>
<reference evidence="2 3" key="1">
    <citation type="submission" date="2020-06" db="EMBL/GenBank/DDBJ databases">
        <title>Nonomuraea sp. SMC257, a novel actinomycete isolated from soil.</title>
        <authorList>
            <person name="Chanama M."/>
        </authorList>
    </citation>
    <scope>NUCLEOTIDE SEQUENCE [LARGE SCALE GENOMIC DNA]</scope>
    <source>
        <strain evidence="2 3">SMC257</strain>
    </source>
</reference>
<sequence length="216" mass="22170">MSEAAAGYVPSTAGAWTRRLHAILSTALVLGALALLSRLAGDVILAAVPAARPDFGFTGLRPSRAGVSFDGALAPGARAVGVTVDVALYDPAHAPVLAVLHLLTWLPGMLAILLSLFWLVRITSRGVAGDRAFFSAGTVRDLRRIGAVLTLGSLAALALDFTAKTVAARMLTVDPRPVPGDVDVPVVTVLMGVGAFVAAEVIGRGLAMLDDLEGTI</sequence>
<accession>A0A7Y6IEU0</accession>
<keyword evidence="3" id="KW-1185">Reference proteome</keyword>
<keyword evidence="1" id="KW-1133">Transmembrane helix</keyword>
<comment type="caution">
    <text evidence="2">The sequence shown here is derived from an EMBL/GenBank/DDBJ whole genome shotgun (WGS) entry which is preliminary data.</text>
</comment>
<dbReference type="Pfam" id="PF11188">
    <property type="entry name" value="DUF2975"/>
    <property type="match status" value="1"/>
</dbReference>
<feature type="transmembrane region" description="Helical" evidence="1">
    <location>
        <begin position="141"/>
        <end position="162"/>
    </location>
</feature>
<dbReference type="AlphaFoldDB" id="A0A7Y6IEU0"/>
<feature type="transmembrane region" description="Helical" evidence="1">
    <location>
        <begin position="98"/>
        <end position="120"/>
    </location>
</feature>
<feature type="transmembrane region" description="Helical" evidence="1">
    <location>
        <begin position="20"/>
        <end position="40"/>
    </location>
</feature>
<gene>
    <name evidence="2" type="ORF">HTZ77_33535</name>
</gene>
<protein>
    <submittedName>
        <fullName evidence="2">DUF2975 domain-containing protein</fullName>
    </submittedName>
</protein>
<proteinExistence type="predicted"/>
<organism evidence="2 3">
    <name type="scientific">Nonomuraea montanisoli</name>
    <dbReference type="NCBI Taxonomy" id="2741721"/>
    <lineage>
        <taxon>Bacteria</taxon>
        <taxon>Bacillati</taxon>
        <taxon>Actinomycetota</taxon>
        <taxon>Actinomycetes</taxon>
        <taxon>Streptosporangiales</taxon>
        <taxon>Streptosporangiaceae</taxon>
        <taxon>Nonomuraea</taxon>
    </lineage>
</organism>
<dbReference type="RefSeq" id="WP_175593726.1">
    <property type="nucleotide sequence ID" value="NZ_JABWGN010000014.1"/>
</dbReference>
<evidence type="ECO:0000256" key="1">
    <source>
        <dbReference type="SAM" id="Phobius"/>
    </source>
</evidence>
<dbReference type="EMBL" id="JABWGN010000014">
    <property type="protein sequence ID" value="NUW36295.1"/>
    <property type="molecule type" value="Genomic_DNA"/>
</dbReference>
<evidence type="ECO:0000313" key="3">
    <source>
        <dbReference type="Proteomes" id="UP000586042"/>
    </source>
</evidence>
<dbReference type="InterPro" id="IPR021354">
    <property type="entry name" value="DUF2975"/>
</dbReference>
<name>A0A7Y6IEU0_9ACTN</name>